<dbReference type="PANTHER" id="PTHR19446">
    <property type="entry name" value="REVERSE TRANSCRIPTASES"/>
    <property type="match status" value="1"/>
</dbReference>
<organism evidence="1 2">
    <name type="scientific">Eumeta variegata</name>
    <name type="common">Bagworm moth</name>
    <name type="synonym">Eumeta japonica</name>
    <dbReference type="NCBI Taxonomy" id="151549"/>
    <lineage>
        <taxon>Eukaryota</taxon>
        <taxon>Metazoa</taxon>
        <taxon>Ecdysozoa</taxon>
        <taxon>Arthropoda</taxon>
        <taxon>Hexapoda</taxon>
        <taxon>Insecta</taxon>
        <taxon>Pterygota</taxon>
        <taxon>Neoptera</taxon>
        <taxon>Endopterygota</taxon>
        <taxon>Lepidoptera</taxon>
        <taxon>Glossata</taxon>
        <taxon>Ditrysia</taxon>
        <taxon>Tineoidea</taxon>
        <taxon>Psychidae</taxon>
        <taxon>Oiketicinae</taxon>
        <taxon>Eumeta</taxon>
    </lineage>
</organism>
<dbReference type="GO" id="GO:0003964">
    <property type="term" value="F:RNA-directed DNA polymerase activity"/>
    <property type="evidence" value="ECO:0007669"/>
    <property type="project" value="UniProtKB-KW"/>
</dbReference>
<evidence type="ECO:0000313" key="1">
    <source>
        <dbReference type="EMBL" id="GBP10822.1"/>
    </source>
</evidence>
<reference evidence="1 2" key="1">
    <citation type="journal article" date="2019" name="Commun. Biol.">
        <title>The bagworm genome reveals a unique fibroin gene that provides high tensile strength.</title>
        <authorList>
            <person name="Kono N."/>
            <person name="Nakamura H."/>
            <person name="Ohtoshi R."/>
            <person name="Tomita M."/>
            <person name="Numata K."/>
            <person name="Arakawa K."/>
        </authorList>
    </citation>
    <scope>NUCLEOTIDE SEQUENCE [LARGE SCALE GENOMIC DNA]</scope>
</reference>
<keyword evidence="1" id="KW-0695">RNA-directed DNA polymerase</keyword>
<name>A0A4C1T8S4_EUMVA</name>
<accession>A0A4C1T8S4</accession>
<keyword evidence="1" id="KW-0808">Transferase</keyword>
<sequence length="193" mass="22223">MTPSHQAYWGLAKALKTEGYVPTPAFRKSDNSIMFNDREKVECLAGSIEQKCSDNRLDDLEHIHKVEEEVHHIIFLPPKDDLEPITLDKISKYIKALKFRKAPGIDNISNKAIKCFYASLVTLLVAIFNVCYKNCYFPTAWKETVVIGIPKLEKPRDLPASYRLIVLRVSGKLFEKTLKTCMRSPYRKRSYNP</sequence>
<dbReference type="EMBL" id="BGZK01000043">
    <property type="protein sequence ID" value="GBP10822.1"/>
    <property type="molecule type" value="Genomic_DNA"/>
</dbReference>
<keyword evidence="2" id="KW-1185">Reference proteome</keyword>
<comment type="caution">
    <text evidence="1">The sequence shown here is derived from an EMBL/GenBank/DDBJ whole genome shotgun (WGS) entry which is preliminary data.</text>
</comment>
<keyword evidence="1" id="KW-0548">Nucleotidyltransferase</keyword>
<gene>
    <name evidence="1" type="primary">RTase</name>
    <name evidence="1" type="ORF">EVAR_5417_1</name>
</gene>
<protein>
    <submittedName>
        <fullName evidence="1">Probable RNA-directed DNA polymerase from transposon BS</fullName>
    </submittedName>
</protein>
<dbReference type="AlphaFoldDB" id="A0A4C1T8S4"/>
<evidence type="ECO:0000313" key="2">
    <source>
        <dbReference type="Proteomes" id="UP000299102"/>
    </source>
</evidence>
<dbReference type="Proteomes" id="UP000299102">
    <property type="component" value="Unassembled WGS sequence"/>
</dbReference>
<proteinExistence type="predicted"/>
<dbReference type="OrthoDB" id="416454at2759"/>